<proteinExistence type="predicted"/>
<organism evidence="1 2">
    <name type="scientific">Rhizopogon vesiculosus</name>
    <dbReference type="NCBI Taxonomy" id="180088"/>
    <lineage>
        <taxon>Eukaryota</taxon>
        <taxon>Fungi</taxon>
        <taxon>Dikarya</taxon>
        <taxon>Basidiomycota</taxon>
        <taxon>Agaricomycotina</taxon>
        <taxon>Agaricomycetes</taxon>
        <taxon>Agaricomycetidae</taxon>
        <taxon>Boletales</taxon>
        <taxon>Suillineae</taxon>
        <taxon>Rhizopogonaceae</taxon>
        <taxon>Rhizopogon</taxon>
    </lineage>
</organism>
<accession>A0A1J8QHG6</accession>
<gene>
    <name evidence="1" type="ORF">AZE42_10536</name>
</gene>
<dbReference type="Proteomes" id="UP000183567">
    <property type="component" value="Unassembled WGS sequence"/>
</dbReference>
<name>A0A1J8QHG6_9AGAM</name>
<evidence type="ECO:0000313" key="2">
    <source>
        <dbReference type="Proteomes" id="UP000183567"/>
    </source>
</evidence>
<dbReference type="AlphaFoldDB" id="A0A1J8QHG6"/>
<dbReference type="OrthoDB" id="2669319at2759"/>
<evidence type="ECO:0000313" key="1">
    <source>
        <dbReference type="EMBL" id="OJA20349.1"/>
    </source>
</evidence>
<dbReference type="EMBL" id="LVVM01000610">
    <property type="protein sequence ID" value="OJA20349.1"/>
    <property type="molecule type" value="Genomic_DNA"/>
</dbReference>
<reference evidence="1 2" key="1">
    <citation type="submission" date="2016-03" db="EMBL/GenBank/DDBJ databases">
        <title>Comparative genomics of the ectomycorrhizal sister species Rhizopogon vinicolor and Rhizopogon vesiculosus (Basidiomycota: Boletales) reveals a divergence of the mating type B locus.</title>
        <authorList>
            <person name="Mujic A.B."/>
            <person name="Kuo A."/>
            <person name="Tritt A."/>
            <person name="Lipzen A."/>
            <person name="Chen C."/>
            <person name="Johnson J."/>
            <person name="Sharma A."/>
            <person name="Barry K."/>
            <person name="Grigoriev I.V."/>
            <person name="Spatafora J.W."/>
        </authorList>
    </citation>
    <scope>NUCLEOTIDE SEQUENCE [LARGE SCALE GENOMIC DNA]</scope>
    <source>
        <strain evidence="1 2">AM-OR11-056</strain>
    </source>
</reference>
<sequence>MSSLLSVTNAEEVPVREVEDDGLVYTWPLNLSAYQREIGERSPADATECADESVASAVLYGASPTVSESTGGSSPMVATPAQCHNGAYVHYESPQESEGWSLEKITRLNKLRCKAPPPLCLGGINGADGEIGCIRDGERTAHETQMLRPLTAAIEITDLSVRTFPNVLAWNARPSGTNGLSMWLGHTPVTNTRVPKPDEALEGLTRSYMVPLDLTNIGRPTIPCEEAALHWMALRDSASDGSRGTGV</sequence>
<protein>
    <submittedName>
        <fullName evidence="1">Uncharacterized protein</fullName>
    </submittedName>
</protein>
<comment type="caution">
    <text evidence="1">The sequence shown here is derived from an EMBL/GenBank/DDBJ whole genome shotgun (WGS) entry which is preliminary data.</text>
</comment>
<keyword evidence="2" id="KW-1185">Reference proteome</keyword>